<sequence>MNFQRLALLLFCWSVATASAQVTISSGTNFVINTGANVILNDLSLNYGSSNLVNNGNLIFTGNSDNTIAGSSALNKFTLAKSFGKKLMLGNQLSLTGSVDLSIGILDLNGYNLNLGTTGQLLNENAASYVTGNSGYIIATANLNAPQSVNPGNIGVVLTSSSNWGNTTIRRGNYALSDGTHQTIKRFFEIEPTLNTNLNATIRFNYLDMELNGLQESQLKLLYSDNNGTTWNNLTSATINTAQSYIEVSNVNTMGQFSAANDFTTLPISAINLSGISNNSKIVVKWSTLNEINVDYFIIEKSIDRSSFKEIARMASKSNVSANNDYSIEDKSPVLGANYYRIRGIDKNGDETTSGILAVPFSLTKDQTVSIYPNPTAKLIKASYYAYNNQPVTLSVISNSGKTEFSKVFPIISGLNELPLDVSLLPAGVYYLKISNITFNKSIKFIKN</sequence>
<accession>A0ABS9ZVK7</accession>
<proteinExistence type="predicted"/>
<evidence type="ECO:0000256" key="1">
    <source>
        <dbReference type="SAM" id="SignalP"/>
    </source>
</evidence>
<evidence type="ECO:0000313" key="2">
    <source>
        <dbReference type="EMBL" id="MCJ0742169.1"/>
    </source>
</evidence>
<dbReference type="RefSeq" id="WP_243360407.1">
    <property type="nucleotide sequence ID" value="NZ_JALGBH010000001.1"/>
</dbReference>
<feature type="signal peptide" evidence="1">
    <location>
        <begin position="1"/>
        <end position="20"/>
    </location>
</feature>
<dbReference type="Proteomes" id="UP001165460">
    <property type="component" value="Unassembled WGS sequence"/>
</dbReference>
<dbReference type="EMBL" id="JALGBH010000001">
    <property type="protein sequence ID" value="MCJ0742169.1"/>
    <property type="molecule type" value="Genomic_DNA"/>
</dbReference>
<keyword evidence="3" id="KW-1185">Reference proteome</keyword>
<dbReference type="NCBIfam" id="TIGR04183">
    <property type="entry name" value="Por_Secre_tail"/>
    <property type="match status" value="1"/>
</dbReference>
<protein>
    <submittedName>
        <fullName evidence="2">T9SS type A sorting domain-containing protein</fullName>
    </submittedName>
</protein>
<keyword evidence="1" id="KW-0732">Signal</keyword>
<gene>
    <name evidence="2" type="ORF">MMF97_05545</name>
</gene>
<name>A0ABS9ZVK7_9SPHI</name>
<feature type="chain" id="PRO_5046466745" evidence="1">
    <location>
        <begin position="21"/>
        <end position="448"/>
    </location>
</feature>
<evidence type="ECO:0000313" key="3">
    <source>
        <dbReference type="Proteomes" id="UP001165460"/>
    </source>
</evidence>
<dbReference type="InterPro" id="IPR026444">
    <property type="entry name" value="Secre_tail"/>
</dbReference>
<reference evidence="2" key="1">
    <citation type="submission" date="2022-03" db="EMBL/GenBank/DDBJ databases">
        <authorList>
            <person name="Woo C.Y."/>
        </authorList>
    </citation>
    <scope>NUCLEOTIDE SEQUENCE</scope>
    <source>
        <strain evidence="2">CYS-01</strain>
    </source>
</reference>
<organism evidence="2 3">
    <name type="scientific">Pedobacter montanisoli</name>
    <dbReference type="NCBI Taxonomy" id="2923277"/>
    <lineage>
        <taxon>Bacteria</taxon>
        <taxon>Pseudomonadati</taxon>
        <taxon>Bacteroidota</taxon>
        <taxon>Sphingobacteriia</taxon>
        <taxon>Sphingobacteriales</taxon>
        <taxon>Sphingobacteriaceae</taxon>
        <taxon>Pedobacter</taxon>
    </lineage>
</organism>
<comment type="caution">
    <text evidence="2">The sequence shown here is derived from an EMBL/GenBank/DDBJ whole genome shotgun (WGS) entry which is preliminary data.</text>
</comment>